<protein>
    <recommendedName>
        <fullName evidence="4">Ca2+-modulated nonselective cation channel polycystin</fullName>
    </recommendedName>
</protein>
<name>A0A9Q8LI59_PASFU</name>
<evidence type="ECO:0000313" key="2">
    <source>
        <dbReference type="EMBL" id="UJO17917.1"/>
    </source>
</evidence>
<gene>
    <name evidence="2" type="ORF">CLAFUR5_05965</name>
</gene>
<dbReference type="RefSeq" id="XP_047762283.1">
    <property type="nucleotide sequence ID" value="XM_047905113.1"/>
</dbReference>
<dbReference type="OrthoDB" id="3644474at2759"/>
<evidence type="ECO:0000256" key="1">
    <source>
        <dbReference type="SAM" id="SignalP"/>
    </source>
</evidence>
<dbReference type="GeneID" id="71985843"/>
<reference evidence="2" key="1">
    <citation type="submission" date="2021-12" db="EMBL/GenBank/DDBJ databases">
        <authorList>
            <person name="Zaccaron A."/>
            <person name="Stergiopoulos I."/>
        </authorList>
    </citation>
    <scope>NUCLEOTIDE SEQUENCE</scope>
    <source>
        <strain evidence="2">Race5_Kim</strain>
    </source>
</reference>
<organism evidence="2 3">
    <name type="scientific">Passalora fulva</name>
    <name type="common">Tomato leaf mold</name>
    <name type="synonym">Cladosporium fulvum</name>
    <dbReference type="NCBI Taxonomy" id="5499"/>
    <lineage>
        <taxon>Eukaryota</taxon>
        <taxon>Fungi</taxon>
        <taxon>Dikarya</taxon>
        <taxon>Ascomycota</taxon>
        <taxon>Pezizomycotina</taxon>
        <taxon>Dothideomycetes</taxon>
        <taxon>Dothideomycetidae</taxon>
        <taxon>Mycosphaerellales</taxon>
        <taxon>Mycosphaerellaceae</taxon>
        <taxon>Fulvia</taxon>
    </lineage>
</organism>
<dbReference type="KEGG" id="ffu:CLAFUR5_05965"/>
<sequence length="388" mass="40525">MQVGRHATDTTCSLLLPALITLTSALSSSLPSQHLASITATMLLKTLPVTLLVASAFALPNVKRDESISIDSTGTCFTKYRHVLSTSAELPTRTKTISQTVSSTITACGGQSTITTTITPHAVTATAEGNYLKPRQAACSTTTTVTAGVTTAYTASYNGTLAKRTASPLDLKLSPASYKSFKPDMFRIFGQQARLANVQQEAVKVACLEQITTYVFTTTTVLEEPATETITADTPTFYVTPVRKFVDPTAPFPSLVTGTAPAAVDSPGNGVCTQTVASSTTTQHLKCAPTNLISEVNGYGIGQTGGNSANTRGLAPGSDPSACCQLCVDTEGCAASEDDPDAGNCFLWYTEPACGLGFQYSDGGQRLEPGTGFIVQTGCGTMEAVKQF</sequence>
<evidence type="ECO:0000313" key="3">
    <source>
        <dbReference type="Proteomes" id="UP000756132"/>
    </source>
</evidence>
<dbReference type="EMBL" id="CP090167">
    <property type="protein sequence ID" value="UJO17917.1"/>
    <property type="molecule type" value="Genomic_DNA"/>
</dbReference>
<feature type="chain" id="PRO_5040471035" description="Ca2+-modulated nonselective cation channel polycystin" evidence="1">
    <location>
        <begin position="26"/>
        <end position="388"/>
    </location>
</feature>
<dbReference type="Proteomes" id="UP000756132">
    <property type="component" value="Chromosome 5"/>
</dbReference>
<keyword evidence="1" id="KW-0732">Signal</keyword>
<accession>A0A9Q8LI59</accession>
<dbReference type="AlphaFoldDB" id="A0A9Q8LI59"/>
<feature type="signal peptide" evidence="1">
    <location>
        <begin position="1"/>
        <end position="25"/>
    </location>
</feature>
<evidence type="ECO:0008006" key="4">
    <source>
        <dbReference type="Google" id="ProtNLM"/>
    </source>
</evidence>
<keyword evidence="3" id="KW-1185">Reference proteome</keyword>
<reference evidence="2" key="2">
    <citation type="journal article" date="2022" name="Microb. Genom.">
        <title>A chromosome-scale genome assembly of the tomato pathogen Cladosporium fulvum reveals a compartmentalized genome architecture and the presence of a dispensable chromosome.</title>
        <authorList>
            <person name="Zaccaron A.Z."/>
            <person name="Chen L.H."/>
            <person name="Samaras A."/>
            <person name="Stergiopoulos I."/>
        </authorList>
    </citation>
    <scope>NUCLEOTIDE SEQUENCE</scope>
    <source>
        <strain evidence="2">Race5_Kim</strain>
    </source>
</reference>
<proteinExistence type="predicted"/>